<keyword evidence="6" id="KW-0560">Oxidoreductase</keyword>
<feature type="transmembrane region" description="Helical" evidence="12">
    <location>
        <begin position="81"/>
        <end position="102"/>
    </location>
</feature>
<evidence type="ECO:0000256" key="9">
    <source>
        <dbReference type="ARBA" id="ARBA00023136"/>
    </source>
</evidence>
<dbReference type="OrthoDB" id="1447144at2"/>
<evidence type="ECO:0000256" key="2">
    <source>
        <dbReference type="ARBA" id="ARBA00022475"/>
    </source>
</evidence>
<keyword evidence="14" id="KW-1185">Reference proteome</keyword>
<dbReference type="AlphaFoldDB" id="A0A0B5BD47"/>
<dbReference type="GO" id="GO:0046872">
    <property type="term" value="F:metal ion binding"/>
    <property type="evidence" value="ECO:0007669"/>
    <property type="project" value="UniProtKB-KW"/>
</dbReference>
<name>A0A0B5BD47_9BACT</name>
<evidence type="ECO:0000256" key="7">
    <source>
        <dbReference type="ARBA" id="ARBA00023004"/>
    </source>
</evidence>
<accession>A0A0B5BD47</accession>
<dbReference type="GO" id="GO:0016020">
    <property type="term" value="C:membrane"/>
    <property type="evidence" value="ECO:0007669"/>
    <property type="project" value="UniProtKB-SubCell"/>
</dbReference>
<dbReference type="EMBL" id="CP009788">
    <property type="protein sequence ID" value="AJE04392.1"/>
    <property type="molecule type" value="Genomic_DNA"/>
</dbReference>
<dbReference type="InterPro" id="IPR050450">
    <property type="entry name" value="COX15/CtaA_HemeA_synthase"/>
</dbReference>
<feature type="transmembrane region" description="Helical" evidence="12">
    <location>
        <begin position="52"/>
        <end position="69"/>
    </location>
</feature>
<evidence type="ECO:0000256" key="11">
    <source>
        <dbReference type="ARBA" id="ARBA00023444"/>
    </source>
</evidence>
<dbReference type="Proteomes" id="UP000057609">
    <property type="component" value="Chromosome"/>
</dbReference>
<organism evidence="13 14">
    <name type="scientific">Geobacter pickeringii</name>
    <dbReference type="NCBI Taxonomy" id="345632"/>
    <lineage>
        <taxon>Bacteria</taxon>
        <taxon>Pseudomonadati</taxon>
        <taxon>Thermodesulfobacteriota</taxon>
        <taxon>Desulfuromonadia</taxon>
        <taxon>Geobacterales</taxon>
        <taxon>Geobacteraceae</taxon>
        <taxon>Geobacter</taxon>
    </lineage>
</organism>
<keyword evidence="4" id="KW-0479">Metal-binding</keyword>
<evidence type="ECO:0000256" key="3">
    <source>
        <dbReference type="ARBA" id="ARBA00022692"/>
    </source>
</evidence>
<dbReference type="PANTHER" id="PTHR35457">
    <property type="entry name" value="HEME A SYNTHASE"/>
    <property type="match status" value="1"/>
</dbReference>
<comment type="subcellular location">
    <subcellularLocation>
        <location evidence="1">Membrane</location>
        <topology evidence="1">Multi-pass membrane protein</topology>
    </subcellularLocation>
</comment>
<dbReference type="Pfam" id="PF02628">
    <property type="entry name" value="COX15-CtaA"/>
    <property type="match status" value="1"/>
</dbReference>
<keyword evidence="5 12" id="KW-1133">Transmembrane helix</keyword>
<feature type="transmembrane region" description="Helical" evidence="12">
    <location>
        <begin position="145"/>
        <end position="165"/>
    </location>
</feature>
<keyword evidence="3 12" id="KW-0812">Transmembrane</keyword>
<dbReference type="STRING" id="345632.GPICK_14430"/>
<protein>
    <recommendedName>
        <fullName evidence="15">Cytochrome C oxidase subunit I</fullName>
    </recommendedName>
</protein>
<dbReference type="GO" id="GO:0006784">
    <property type="term" value="P:heme A biosynthetic process"/>
    <property type="evidence" value="ECO:0007669"/>
    <property type="project" value="InterPro"/>
</dbReference>
<evidence type="ECO:0000256" key="5">
    <source>
        <dbReference type="ARBA" id="ARBA00022989"/>
    </source>
</evidence>
<feature type="transmembrane region" description="Helical" evidence="12">
    <location>
        <begin position="231"/>
        <end position="249"/>
    </location>
</feature>
<evidence type="ECO:0000313" key="14">
    <source>
        <dbReference type="Proteomes" id="UP000057609"/>
    </source>
</evidence>
<comment type="pathway">
    <text evidence="11">Porphyrin-containing compound metabolism.</text>
</comment>
<keyword evidence="8" id="KW-0350">Heme biosynthesis</keyword>
<dbReference type="RefSeq" id="WP_039744349.1">
    <property type="nucleotide sequence ID" value="NZ_CP009788.1"/>
</dbReference>
<dbReference type="PANTHER" id="PTHR35457:SF1">
    <property type="entry name" value="HEME A SYNTHASE"/>
    <property type="match status" value="1"/>
</dbReference>
<dbReference type="InterPro" id="IPR003780">
    <property type="entry name" value="COX15/CtaA_fam"/>
</dbReference>
<evidence type="ECO:0000256" key="6">
    <source>
        <dbReference type="ARBA" id="ARBA00023002"/>
    </source>
</evidence>
<evidence type="ECO:0000313" key="13">
    <source>
        <dbReference type="EMBL" id="AJE04392.1"/>
    </source>
</evidence>
<dbReference type="HOGENOM" id="CLU_041525_3_0_7"/>
<evidence type="ECO:0000256" key="8">
    <source>
        <dbReference type="ARBA" id="ARBA00023133"/>
    </source>
</evidence>
<evidence type="ECO:0000256" key="1">
    <source>
        <dbReference type="ARBA" id="ARBA00004141"/>
    </source>
</evidence>
<keyword evidence="2" id="KW-1003">Cell membrane</keyword>
<evidence type="ECO:0000256" key="10">
    <source>
        <dbReference type="ARBA" id="ARBA00023157"/>
    </source>
</evidence>
<dbReference type="KEGG" id="gpi:GPICK_14430"/>
<feature type="transmembrane region" description="Helical" evidence="12">
    <location>
        <begin position="114"/>
        <end position="133"/>
    </location>
</feature>
<feature type="transmembrane region" description="Helical" evidence="12">
    <location>
        <begin position="255"/>
        <end position="275"/>
    </location>
</feature>
<evidence type="ECO:0008006" key="15">
    <source>
        <dbReference type="Google" id="ProtNLM"/>
    </source>
</evidence>
<feature type="transmembrane region" description="Helical" evidence="12">
    <location>
        <begin position="201"/>
        <end position="219"/>
    </location>
</feature>
<sequence length="284" mass="29884">MLGRITVGLFFLLLVWGNLVAGMKAGLACPDWPLCHGRVLPPFRLDIWMEFMHRVIAAVATLALLLLASRRLRQWRGMAKAVPVAAVTILGVEIVIGGMVVLLETPVNLTTLHFATGMGVFLLAAAMAAFEGNERTPAFPARGDAGLFLGLVFLVVCQAALGAYVRHAGAGLACPDFPACGGQWLPPLTSAGLAAHLSHRLFAYLILVTLAVFWVATRLDARLSPHRRSALALLVLGAAQVGIGGVVVLSGLSYVATACHLAVALAIVLVMGRMWSAAVKGEPA</sequence>
<reference evidence="13 14" key="1">
    <citation type="journal article" date="2015" name="Genome Announc.">
        <title>Complete Genome of Geobacter pickeringii G13T, a Metal-Reducing Isolate from Sedimentary Kaolin Deposits.</title>
        <authorList>
            <person name="Badalamenti J.P."/>
            <person name="Bond D.R."/>
        </authorList>
    </citation>
    <scope>NUCLEOTIDE SEQUENCE [LARGE SCALE GENOMIC DNA]</scope>
    <source>
        <strain evidence="13 14">G13</strain>
    </source>
</reference>
<gene>
    <name evidence="13" type="ORF">GPICK_14430</name>
</gene>
<keyword evidence="9 12" id="KW-0472">Membrane</keyword>
<dbReference type="GO" id="GO:0016491">
    <property type="term" value="F:oxidoreductase activity"/>
    <property type="evidence" value="ECO:0007669"/>
    <property type="project" value="UniProtKB-KW"/>
</dbReference>
<keyword evidence="10" id="KW-1015">Disulfide bond</keyword>
<keyword evidence="7" id="KW-0408">Iron</keyword>
<evidence type="ECO:0000256" key="12">
    <source>
        <dbReference type="SAM" id="Phobius"/>
    </source>
</evidence>
<evidence type="ECO:0000256" key="4">
    <source>
        <dbReference type="ARBA" id="ARBA00022723"/>
    </source>
</evidence>
<proteinExistence type="predicted"/>